<dbReference type="EMBL" id="CM001221">
    <property type="protein sequence ID" value="AES98370.1"/>
    <property type="molecule type" value="Genomic_DNA"/>
</dbReference>
<keyword evidence="3" id="KW-0732">Signal</keyword>
<dbReference type="PANTHER" id="PTHR21229">
    <property type="entry name" value="LUNG SEVEN TRANSMEMBRANE RECEPTOR"/>
    <property type="match status" value="1"/>
</dbReference>
<feature type="domain" description="GOST seven transmembrane" evidence="7">
    <location>
        <begin position="230"/>
        <end position="475"/>
    </location>
</feature>
<evidence type="ECO:0000313" key="8">
    <source>
        <dbReference type="EMBL" id="AES98370.1"/>
    </source>
</evidence>
<feature type="transmembrane region" description="Helical" evidence="6">
    <location>
        <begin position="295"/>
        <end position="319"/>
    </location>
</feature>
<dbReference type="Proteomes" id="UP000002051">
    <property type="component" value="Chromosome 5"/>
</dbReference>
<feature type="transmembrane region" description="Helical" evidence="6">
    <location>
        <begin position="21"/>
        <end position="41"/>
    </location>
</feature>
<feature type="transmembrane region" description="Helical" evidence="6">
    <location>
        <begin position="448"/>
        <end position="470"/>
    </location>
</feature>
<proteinExistence type="predicted"/>
<dbReference type="OrthoDB" id="19932at2759"/>
<evidence type="ECO:0000259" key="7">
    <source>
        <dbReference type="Pfam" id="PF06814"/>
    </source>
</evidence>
<evidence type="ECO:0000313" key="10">
    <source>
        <dbReference type="EnsemblPlants" id="AES98370"/>
    </source>
</evidence>
<dbReference type="AlphaFoldDB" id="G7K640"/>
<dbReference type="OMA" id="PMAITLW"/>
<keyword evidence="4 6" id="KW-1133">Transmembrane helix</keyword>
<dbReference type="PaxDb" id="3880-AES98370"/>
<feature type="transmembrane region" description="Helical" evidence="6">
    <location>
        <begin position="368"/>
        <end position="388"/>
    </location>
</feature>
<evidence type="ECO:0000256" key="3">
    <source>
        <dbReference type="ARBA" id="ARBA00022729"/>
    </source>
</evidence>
<dbReference type="Pfam" id="PF06814">
    <property type="entry name" value="GOST_TM"/>
    <property type="match status" value="1"/>
</dbReference>
<evidence type="ECO:0000256" key="2">
    <source>
        <dbReference type="ARBA" id="ARBA00022692"/>
    </source>
</evidence>
<evidence type="ECO:0000256" key="4">
    <source>
        <dbReference type="ARBA" id="ARBA00022989"/>
    </source>
</evidence>
<dbReference type="InterPro" id="IPR009637">
    <property type="entry name" value="GPR107/GPR108-like"/>
</dbReference>
<keyword evidence="11" id="KW-1185">Reference proteome</keyword>
<sequence>MSYTDHGGDRRHRRRNRPASISAMFLYLTFHSIITLVGASIHDYQNETFIRRANSFFFHGGSEGLYASKPIEFNHSLDNFPTGKSFIRFESINFRRTKESAAKASSMQQKTGLVEAIIIKVRDRNNIGGVYLNSDAICCTPELAKEGSCKLGEVIIRENPDEPNGPKRLQTFFEGQNEETNMVIQTVDINSTGMYYLYFMFCDPELKDTLISGRTVWRNPDGYLPGKMMPLMTFYGLMSLAYLFLGLVWFLWFVKYWKDVIQLHYHITAVIGLGMCEMALWYFEYANFNSTGSRPMVITVWAVTFTAVKKTVSRLLLLVVSMGYGVVRPTLGGLTSKVLLLGVVYFVASEALELVEHLGNINDFSGKTRLFLVLPVALLDACFILWIFSSLSKTLEKLQIRKSTGKLELYRKFTNSLAVTVLLSVLWIGYELYFNASDPLGELWRRAWAIPAFWILLAYALLIVICILWAPSRNPTRYSYSEETGDDFDEEAVAVVGSGVKMSGEMSTMLERKDRKASSTSLATDHHVFGVIEDLEEDKRE</sequence>
<gene>
    <name evidence="10" type="primary">11434446</name>
    <name evidence="8" type="ordered locus">MTR_5g067670</name>
    <name evidence="9" type="ORF">MtrunA17_Chr5g0428321</name>
</gene>
<keyword evidence="2 6" id="KW-0812">Transmembrane</keyword>
<protein>
    <submittedName>
        <fullName evidence="8">Lung seven transmembrane receptor family protein</fullName>
    </submittedName>
    <submittedName>
        <fullName evidence="9">Putative Lung seven transmembrane receptor</fullName>
    </submittedName>
</protein>
<reference evidence="8 11" key="1">
    <citation type="journal article" date="2011" name="Nature">
        <title>The Medicago genome provides insight into the evolution of rhizobial symbioses.</title>
        <authorList>
            <person name="Young N.D."/>
            <person name="Debelle F."/>
            <person name="Oldroyd G.E."/>
            <person name="Geurts R."/>
            <person name="Cannon S.B."/>
            <person name="Udvardi M.K."/>
            <person name="Benedito V.A."/>
            <person name="Mayer K.F."/>
            <person name="Gouzy J."/>
            <person name="Schoof H."/>
            <person name="Van de Peer Y."/>
            <person name="Proost S."/>
            <person name="Cook D.R."/>
            <person name="Meyers B.C."/>
            <person name="Spannagl M."/>
            <person name="Cheung F."/>
            <person name="De Mita S."/>
            <person name="Krishnakumar V."/>
            <person name="Gundlach H."/>
            <person name="Zhou S."/>
            <person name="Mudge J."/>
            <person name="Bharti A.K."/>
            <person name="Murray J.D."/>
            <person name="Naoumkina M.A."/>
            <person name="Rosen B."/>
            <person name="Silverstein K.A."/>
            <person name="Tang H."/>
            <person name="Rombauts S."/>
            <person name="Zhao P.X."/>
            <person name="Zhou P."/>
            <person name="Barbe V."/>
            <person name="Bardou P."/>
            <person name="Bechner M."/>
            <person name="Bellec A."/>
            <person name="Berger A."/>
            <person name="Berges H."/>
            <person name="Bidwell S."/>
            <person name="Bisseling T."/>
            <person name="Choisne N."/>
            <person name="Couloux A."/>
            <person name="Denny R."/>
            <person name="Deshpande S."/>
            <person name="Dai X."/>
            <person name="Doyle J.J."/>
            <person name="Dudez A.M."/>
            <person name="Farmer A.D."/>
            <person name="Fouteau S."/>
            <person name="Franken C."/>
            <person name="Gibelin C."/>
            <person name="Gish J."/>
            <person name="Goldstein S."/>
            <person name="Gonzalez A.J."/>
            <person name="Green P.J."/>
            <person name="Hallab A."/>
            <person name="Hartog M."/>
            <person name="Hua A."/>
            <person name="Humphray S.J."/>
            <person name="Jeong D.H."/>
            <person name="Jing Y."/>
            <person name="Jocker A."/>
            <person name="Kenton S.M."/>
            <person name="Kim D.J."/>
            <person name="Klee K."/>
            <person name="Lai H."/>
            <person name="Lang C."/>
            <person name="Lin S."/>
            <person name="Macmil S.L."/>
            <person name="Magdelenat G."/>
            <person name="Matthews L."/>
            <person name="McCorrison J."/>
            <person name="Monaghan E.L."/>
            <person name="Mun J.H."/>
            <person name="Najar F.Z."/>
            <person name="Nicholson C."/>
            <person name="Noirot C."/>
            <person name="O'Bleness M."/>
            <person name="Paule C.R."/>
            <person name="Poulain J."/>
            <person name="Prion F."/>
            <person name="Qin B."/>
            <person name="Qu C."/>
            <person name="Retzel E.F."/>
            <person name="Riddle C."/>
            <person name="Sallet E."/>
            <person name="Samain S."/>
            <person name="Samson N."/>
            <person name="Sanders I."/>
            <person name="Saurat O."/>
            <person name="Scarpelli C."/>
            <person name="Schiex T."/>
            <person name="Segurens B."/>
            <person name="Severin A.J."/>
            <person name="Sherrier D.J."/>
            <person name="Shi R."/>
            <person name="Sims S."/>
            <person name="Singer S.R."/>
            <person name="Sinharoy S."/>
            <person name="Sterck L."/>
            <person name="Viollet A."/>
            <person name="Wang B.B."/>
            <person name="Wang K."/>
            <person name="Wang M."/>
            <person name="Wang X."/>
            <person name="Warfsmann J."/>
            <person name="Weissenbach J."/>
            <person name="White D.D."/>
            <person name="White J.D."/>
            <person name="Wiley G.B."/>
            <person name="Wincker P."/>
            <person name="Xing Y."/>
            <person name="Yang L."/>
            <person name="Yao Z."/>
            <person name="Ying F."/>
            <person name="Zhai J."/>
            <person name="Zhou L."/>
            <person name="Zuber A."/>
            <person name="Denarie J."/>
            <person name="Dixon R.A."/>
            <person name="May G.D."/>
            <person name="Schwartz D.C."/>
            <person name="Rogers J."/>
            <person name="Quetier F."/>
            <person name="Town C.D."/>
            <person name="Roe B.A."/>
        </authorList>
    </citation>
    <scope>NUCLEOTIDE SEQUENCE [LARGE SCALE GENOMIC DNA]</scope>
    <source>
        <strain evidence="8">A17</strain>
        <strain evidence="10 11">cv. Jemalong A17</strain>
    </source>
</reference>
<dbReference type="EMBL" id="PSQE01000005">
    <property type="protein sequence ID" value="RHN56332.1"/>
    <property type="molecule type" value="Genomic_DNA"/>
</dbReference>
<dbReference type="Proteomes" id="UP000265566">
    <property type="component" value="Chromosome 5"/>
</dbReference>
<reference evidence="8 11" key="2">
    <citation type="journal article" date="2014" name="BMC Genomics">
        <title>An improved genome release (version Mt4.0) for the model legume Medicago truncatula.</title>
        <authorList>
            <person name="Tang H."/>
            <person name="Krishnakumar V."/>
            <person name="Bidwell S."/>
            <person name="Rosen B."/>
            <person name="Chan A."/>
            <person name="Zhou S."/>
            <person name="Gentzbittel L."/>
            <person name="Childs K.L."/>
            <person name="Yandell M."/>
            <person name="Gundlach H."/>
            <person name="Mayer K.F."/>
            <person name="Schwartz D.C."/>
            <person name="Town C.D."/>
        </authorList>
    </citation>
    <scope>GENOME REANNOTATION</scope>
    <source>
        <strain evidence="10 11">cv. Jemalong A17</strain>
    </source>
</reference>
<dbReference type="eggNOG" id="KOG2568">
    <property type="taxonomic scope" value="Eukaryota"/>
</dbReference>
<evidence type="ECO:0000256" key="5">
    <source>
        <dbReference type="ARBA" id="ARBA00023136"/>
    </source>
</evidence>
<dbReference type="EnsemblPlants" id="AES98370">
    <property type="protein sequence ID" value="AES98370"/>
    <property type="gene ID" value="MTR_5g067670"/>
</dbReference>
<reference evidence="10" key="3">
    <citation type="submission" date="2015-04" db="UniProtKB">
        <authorList>
            <consortium name="EnsemblPlants"/>
        </authorList>
    </citation>
    <scope>IDENTIFICATION</scope>
    <source>
        <strain evidence="10">cv. Jemalong A17</strain>
    </source>
</reference>
<feature type="transmembrane region" description="Helical" evidence="6">
    <location>
        <begin position="409"/>
        <end position="428"/>
    </location>
</feature>
<keyword evidence="5 6" id="KW-0472">Membrane</keyword>
<feature type="transmembrane region" description="Helical" evidence="6">
    <location>
        <begin position="265"/>
        <end position="283"/>
    </location>
</feature>
<dbReference type="Gramene" id="rna31716">
    <property type="protein sequence ID" value="RHN56332.1"/>
    <property type="gene ID" value="gene31716"/>
</dbReference>
<dbReference type="InterPro" id="IPR053937">
    <property type="entry name" value="GOST_TM"/>
</dbReference>
<comment type="subcellular location">
    <subcellularLocation>
        <location evidence="1">Membrane</location>
        <topology evidence="1">Multi-pass membrane protein</topology>
    </subcellularLocation>
</comment>
<dbReference type="PANTHER" id="PTHR21229:SF55">
    <property type="entry name" value="EXPRESSED PROTEIN-RELATED"/>
    <property type="match status" value="1"/>
</dbReference>
<dbReference type="KEGG" id="mtr:11434446"/>
<feature type="transmembrane region" description="Helical" evidence="6">
    <location>
        <begin position="331"/>
        <end position="348"/>
    </location>
</feature>
<dbReference type="GO" id="GO:0005794">
    <property type="term" value="C:Golgi apparatus"/>
    <property type="evidence" value="ECO:0000318"/>
    <property type="project" value="GO_Central"/>
</dbReference>
<keyword evidence="8" id="KW-0675">Receptor</keyword>
<dbReference type="GO" id="GO:0016020">
    <property type="term" value="C:membrane"/>
    <property type="evidence" value="ECO:0000318"/>
    <property type="project" value="GO_Central"/>
</dbReference>
<dbReference type="HOGENOM" id="CLU_029077_1_0_1"/>
<reference evidence="9" key="4">
    <citation type="journal article" date="2018" name="Nat. Plants">
        <title>Whole-genome landscape of Medicago truncatula symbiotic genes.</title>
        <authorList>
            <person name="Pecrix Y."/>
            <person name="Gamas P."/>
            <person name="Carrere S."/>
        </authorList>
    </citation>
    <scope>NUCLEOTIDE SEQUENCE</scope>
    <source>
        <tissue evidence="9">Leaves</tissue>
    </source>
</reference>
<evidence type="ECO:0000313" key="9">
    <source>
        <dbReference type="EMBL" id="RHN56332.1"/>
    </source>
</evidence>
<evidence type="ECO:0000256" key="6">
    <source>
        <dbReference type="SAM" id="Phobius"/>
    </source>
</evidence>
<accession>G7K640</accession>
<feature type="transmembrane region" description="Helical" evidence="6">
    <location>
        <begin position="234"/>
        <end position="253"/>
    </location>
</feature>
<evidence type="ECO:0000256" key="1">
    <source>
        <dbReference type="ARBA" id="ARBA00004141"/>
    </source>
</evidence>
<organism evidence="8 11">
    <name type="scientific">Medicago truncatula</name>
    <name type="common">Barrel medic</name>
    <name type="synonym">Medicago tribuloides</name>
    <dbReference type="NCBI Taxonomy" id="3880"/>
    <lineage>
        <taxon>Eukaryota</taxon>
        <taxon>Viridiplantae</taxon>
        <taxon>Streptophyta</taxon>
        <taxon>Embryophyta</taxon>
        <taxon>Tracheophyta</taxon>
        <taxon>Spermatophyta</taxon>
        <taxon>Magnoliopsida</taxon>
        <taxon>eudicotyledons</taxon>
        <taxon>Gunneridae</taxon>
        <taxon>Pentapetalae</taxon>
        <taxon>rosids</taxon>
        <taxon>fabids</taxon>
        <taxon>Fabales</taxon>
        <taxon>Fabaceae</taxon>
        <taxon>Papilionoideae</taxon>
        <taxon>50 kb inversion clade</taxon>
        <taxon>NPAAA clade</taxon>
        <taxon>Hologalegina</taxon>
        <taxon>IRL clade</taxon>
        <taxon>Trifolieae</taxon>
        <taxon>Medicago</taxon>
    </lineage>
</organism>
<evidence type="ECO:0000313" key="11">
    <source>
        <dbReference type="Proteomes" id="UP000002051"/>
    </source>
</evidence>
<name>G7K640_MEDTR</name>